<sequence>MPDPARQPTVRKRQVFYLSGFDPRGAPFYRRLYRDEAAAQARVGGLDLALGPRERDGEFASRWRIATPGDATVTDYAFLHWDDLIRRHWLRNELALIAAYLGVIWLGVRTGALFKVWRVSWPPGVAVTFPFVLLLLVLGLGVAAGMAAGDLAASAFTHAMTGLAAGAPALPADAAATAFGSGSSGGGAWIGGPGARAAGLVAGLAVFAGVVQLGRLLEARLRLYWLLRIYAFSIRLALGRLPGMEERIDAFARLLVERVRASDADEVLIAAHSVGTIVAPMMLARALALDPDLARRGPRISLLTLGQCIPMVSYIPQAARIRADMAALAAAREIDWVDFTAPVDGACFALTDPLATSGIAQPDPAAPRPKLLSPRLPTLFTPATYRRIRRDWYRVHFQYLMASEKPATAPGAYDYFAITAGPQLLAERFAAKAAVRDWKR</sequence>
<feature type="transmembrane region" description="Helical" evidence="1">
    <location>
        <begin position="151"/>
        <end position="170"/>
    </location>
</feature>
<feature type="transmembrane region" description="Helical" evidence="1">
    <location>
        <begin position="267"/>
        <end position="289"/>
    </location>
</feature>
<dbReference type="AlphaFoldDB" id="A0A8B6X8I2"/>
<accession>A0A8B6X8I2</accession>
<evidence type="ECO:0000313" key="2">
    <source>
        <dbReference type="Proteomes" id="UP000675920"/>
    </source>
</evidence>
<keyword evidence="2" id="KW-1185">Reference proteome</keyword>
<evidence type="ECO:0000256" key="1">
    <source>
        <dbReference type="SAM" id="Phobius"/>
    </source>
</evidence>
<feature type="transmembrane region" description="Helical" evidence="1">
    <location>
        <begin position="94"/>
        <end position="117"/>
    </location>
</feature>
<feature type="transmembrane region" description="Helical" evidence="1">
    <location>
        <begin position="190"/>
        <end position="211"/>
    </location>
</feature>
<organism evidence="2 3">
    <name type="scientific">Derxia gummosa DSM 723</name>
    <dbReference type="NCBI Taxonomy" id="1121388"/>
    <lineage>
        <taxon>Bacteria</taxon>
        <taxon>Pseudomonadati</taxon>
        <taxon>Pseudomonadota</taxon>
        <taxon>Betaproteobacteria</taxon>
        <taxon>Burkholderiales</taxon>
        <taxon>Alcaligenaceae</taxon>
        <taxon>Derxia</taxon>
    </lineage>
</organism>
<keyword evidence="1" id="KW-0472">Membrane</keyword>
<evidence type="ECO:0000313" key="3">
    <source>
        <dbReference type="RefSeq" id="WP_051377720.1"/>
    </source>
</evidence>
<feature type="transmembrane region" description="Helical" evidence="1">
    <location>
        <begin position="123"/>
        <end position="144"/>
    </location>
</feature>
<dbReference type="Proteomes" id="UP000675920">
    <property type="component" value="Unplaced"/>
</dbReference>
<dbReference type="OrthoDB" id="5597362at2"/>
<evidence type="ECO:0008006" key="4">
    <source>
        <dbReference type="Google" id="ProtNLM"/>
    </source>
</evidence>
<keyword evidence="1" id="KW-1133">Transmembrane helix</keyword>
<dbReference type="RefSeq" id="WP_051377720.1">
    <property type="nucleotide sequence ID" value="NZ_AXWS01000001.1"/>
</dbReference>
<keyword evidence="1" id="KW-0812">Transmembrane</keyword>
<reference evidence="3" key="1">
    <citation type="submission" date="2025-08" db="UniProtKB">
        <authorList>
            <consortium name="RefSeq"/>
        </authorList>
    </citation>
    <scope>IDENTIFICATION</scope>
</reference>
<protein>
    <recommendedName>
        <fullName evidence="4">Alpha/beta hydrolase</fullName>
    </recommendedName>
</protein>
<name>A0A8B6X8I2_9BURK</name>
<proteinExistence type="predicted"/>